<dbReference type="PANTHER" id="PTHR47816">
    <property type="entry name" value="RIBOSOMAL RNA SMALL SUBUNIT METHYLTRANSFERASE C"/>
    <property type="match status" value="1"/>
</dbReference>
<dbReference type="Proteomes" id="UP000234845">
    <property type="component" value="Unassembled WGS sequence"/>
</dbReference>
<dbReference type="RefSeq" id="WP_101521358.1">
    <property type="nucleotide sequence ID" value="NZ_PKLZ01000008.1"/>
</dbReference>
<keyword evidence="1" id="KW-0963">Cytoplasm</keyword>
<dbReference type="CDD" id="cd02440">
    <property type="entry name" value="AdoMet_MTases"/>
    <property type="match status" value="1"/>
</dbReference>
<evidence type="ECO:0000259" key="7">
    <source>
        <dbReference type="Pfam" id="PF26049"/>
    </source>
</evidence>
<keyword evidence="2" id="KW-0698">rRNA processing</keyword>
<evidence type="ECO:0000256" key="1">
    <source>
        <dbReference type="ARBA" id="ARBA00022490"/>
    </source>
</evidence>
<keyword evidence="4 8" id="KW-0808">Transferase</keyword>
<dbReference type="AlphaFoldDB" id="A0A2N5Y136"/>
<feature type="domain" description="RlmG N-terminal" evidence="7">
    <location>
        <begin position="4"/>
        <end position="175"/>
    </location>
</feature>
<evidence type="ECO:0000256" key="2">
    <source>
        <dbReference type="ARBA" id="ARBA00022552"/>
    </source>
</evidence>
<evidence type="ECO:0000256" key="4">
    <source>
        <dbReference type="ARBA" id="ARBA00022679"/>
    </source>
</evidence>
<dbReference type="Gene3D" id="3.40.50.150">
    <property type="entry name" value="Vaccinia Virus protein VP39"/>
    <property type="match status" value="2"/>
</dbReference>
<dbReference type="GO" id="GO:0003676">
    <property type="term" value="F:nucleic acid binding"/>
    <property type="evidence" value="ECO:0007669"/>
    <property type="project" value="InterPro"/>
</dbReference>
<organism evidence="8 9">
    <name type="scientific">Kineobactrum sediminis</name>
    <dbReference type="NCBI Taxonomy" id="1905677"/>
    <lineage>
        <taxon>Bacteria</taxon>
        <taxon>Pseudomonadati</taxon>
        <taxon>Pseudomonadota</taxon>
        <taxon>Gammaproteobacteria</taxon>
        <taxon>Cellvibrionales</taxon>
        <taxon>Halieaceae</taxon>
        <taxon>Kineobactrum</taxon>
    </lineage>
</organism>
<dbReference type="GO" id="GO:0008990">
    <property type="term" value="F:rRNA (guanine-N2-)-methyltransferase activity"/>
    <property type="evidence" value="ECO:0007669"/>
    <property type="project" value="InterPro"/>
</dbReference>
<dbReference type="PANTHER" id="PTHR47816:SF5">
    <property type="entry name" value="RIBOSOMAL RNA LARGE SUBUNIT METHYLTRANSFERASE G"/>
    <property type="match status" value="1"/>
</dbReference>
<dbReference type="InterPro" id="IPR029063">
    <property type="entry name" value="SAM-dependent_MTases_sf"/>
</dbReference>
<keyword evidence="5" id="KW-0949">S-adenosyl-L-methionine</keyword>
<dbReference type="InterPro" id="IPR007848">
    <property type="entry name" value="Small_mtfrase_dom"/>
</dbReference>
<dbReference type="Pfam" id="PF05175">
    <property type="entry name" value="MTS"/>
    <property type="match status" value="1"/>
</dbReference>
<keyword evidence="9" id="KW-1185">Reference proteome</keyword>
<evidence type="ECO:0000313" key="9">
    <source>
        <dbReference type="Proteomes" id="UP000234845"/>
    </source>
</evidence>
<evidence type="ECO:0000256" key="3">
    <source>
        <dbReference type="ARBA" id="ARBA00022603"/>
    </source>
</evidence>
<evidence type="ECO:0000259" key="6">
    <source>
        <dbReference type="Pfam" id="PF05175"/>
    </source>
</evidence>
<evidence type="ECO:0000313" key="8">
    <source>
        <dbReference type="EMBL" id="PLW82107.1"/>
    </source>
</evidence>
<dbReference type="InterPro" id="IPR046977">
    <property type="entry name" value="RsmC/RlmG"/>
</dbReference>
<dbReference type="InterPro" id="IPR058679">
    <property type="entry name" value="RlmG_N"/>
</dbReference>
<dbReference type="Pfam" id="PF26049">
    <property type="entry name" value="RLMG_N"/>
    <property type="match status" value="1"/>
</dbReference>
<proteinExistence type="predicted"/>
<dbReference type="InterPro" id="IPR002052">
    <property type="entry name" value="DNA_methylase_N6_adenine_CS"/>
</dbReference>
<dbReference type="SUPFAM" id="SSF53335">
    <property type="entry name" value="S-adenosyl-L-methionine-dependent methyltransferases"/>
    <property type="match status" value="1"/>
</dbReference>
<gene>
    <name evidence="8" type="ORF">CWI75_09930</name>
</gene>
<dbReference type="PROSITE" id="PS00092">
    <property type="entry name" value="N6_MTASE"/>
    <property type="match status" value="1"/>
</dbReference>
<dbReference type="OrthoDB" id="29650at2"/>
<keyword evidence="3 8" id="KW-0489">Methyltransferase</keyword>
<sequence>MSETVDTPFGSFALSRYPARRKEPLRAWCGADTLLLDAAAALDTLPPRVLTVNDEHGALSVPLATAQATVTLWTDSALAALAVAANREANQCPPIAVVWSTERPPPASLVLLRIPKQKAFLEYQLALLAAQLPVGAQVLAAGMDKHLPGDVAALMERYLGACERHHGRYKAHYFSARMGDRMGTTTAPLAAHQPPLAPAHRPAASPGTSPDNAWVEYDCPLLGGPLAALPNVFSRDRLDQGSRFLIEQLGQLAPVQNAVDLACGNGVLGLAALQQGVAQHVLFCDESAMALASARANRERLLPAAQAGFHHGDGLLDNVLESPPGGVSDSIVDAPAPELILCNPPFHLQHAVDDFAGRRLLGQAANSLAPGGHLCLVANRHLDYRPTLQRHFRTVVLAQNSKFRVYLARREGGGMTN</sequence>
<comment type="caution">
    <text evidence="8">The sequence shown here is derived from an EMBL/GenBank/DDBJ whole genome shotgun (WGS) entry which is preliminary data.</text>
</comment>
<name>A0A2N5Y136_9GAMM</name>
<reference evidence="9" key="1">
    <citation type="submission" date="2017-11" db="EMBL/GenBank/DDBJ databases">
        <title>The draft genome sequence of Chromatocurvus sp. F02.</title>
        <authorList>
            <person name="Du Z.-J."/>
            <person name="Chang Y.-Q."/>
        </authorList>
    </citation>
    <scope>NUCLEOTIDE SEQUENCE [LARGE SCALE GENOMIC DNA]</scope>
    <source>
        <strain evidence="9">F02</strain>
    </source>
</reference>
<feature type="domain" description="Methyltransferase small" evidence="6">
    <location>
        <begin position="227"/>
        <end position="406"/>
    </location>
</feature>
<dbReference type="EMBL" id="PKLZ01000008">
    <property type="protein sequence ID" value="PLW82107.1"/>
    <property type="molecule type" value="Genomic_DNA"/>
</dbReference>
<evidence type="ECO:0000256" key="5">
    <source>
        <dbReference type="ARBA" id="ARBA00022691"/>
    </source>
</evidence>
<accession>A0A2N5Y136</accession>
<protein>
    <submittedName>
        <fullName evidence="8">50S rRNA methyltransferase</fullName>
    </submittedName>
</protein>